<keyword evidence="3 10" id="KW-0808">Transferase</keyword>
<dbReference type="Pfam" id="PF04561">
    <property type="entry name" value="RNA_pol_Rpb2_2"/>
    <property type="match status" value="2"/>
</dbReference>
<evidence type="ECO:0000256" key="1">
    <source>
        <dbReference type="ARBA" id="ARBA00006835"/>
    </source>
</evidence>
<comment type="function">
    <text evidence="10">DNA-dependent RNA polymerase catalyzes the transcription of DNA into RNA using the four ribonucleoside triphosphates as substrates.</text>
</comment>
<evidence type="ECO:0000259" key="13">
    <source>
        <dbReference type="Pfam" id="PF04561"/>
    </source>
</evidence>
<dbReference type="Gene3D" id="2.40.270.10">
    <property type="entry name" value="DNA-directed RNA polymerase, subunit 2, domain 6"/>
    <property type="match status" value="1"/>
</dbReference>
<evidence type="ECO:0000259" key="11">
    <source>
        <dbReference type="Pfam" id="PF00562"/>
    </source>
</evidence>
<evidence type="ECO:0000256" key="7">
    <source>
        <dbReference type="ARBA" id="ARBA00023163"/>
    </source>
</evidence>
<dbReference type="InterPro" id="IPR037034">
    <property type="entry name" value="RNA_pol_Rpb2_2_sf"/>
</dbReference>
<dbReference type="Gene3D" id="3.90.1070.20">
    <property type="match status" value="1"/>
</dbReference>
<evidence type="ECO:0000256" key="5">
    <source>
        <dbReference type="ARBA" id="ARBA00022723"/>
    </source>
</evidence>
<dbReference type="InterPro" id="IPR007121">
    <property type="entry name" value="RNA_pol_bsu_CS"/>
</dbReference>
<evidence type="ECO:0000256" key="3">
    <source>
        <dbReference type="ARBA" id="ARBA00022679"/>
    </source>
</evidence>
<feature type="domain" description="RNA polymerase Rpb2" evidence="13">
    <location>
        <begin position="329"/>
        <end position="378"/>
    </location>
</feature>
<evidence type="ECO:0000256" key="4">
    <source>
        <dbReference type="ARBA" id="ARBA00022695"/>
    </source>
</evidence>
<dbReference type="InterPro" id="IPR007641">
    <property type="entry name" value="RNA_pol_Rpb2_7"/>
</dbReference>
<dbReference type="Pfam" id="PF04567">
    <property type="entry name" value="RNA_pol_Rpb2_5"/>
    <property type="match status" value="1"/>
</dbReference>
<reference evidence="18" key="1">
    <citation type="submission" date="2024-02" db="EMBL/GenBank/DDBJ databases">
        <authorList>
            <consortium name="ELIXIR-Norway"/>
            <consortium name="Elixir Norway"/>
        </authorList>
    </citation>
    <scope>NUCLEOTIDE SEQUENCE</scope>
</reference>
<dbReference type="InterPro" id="IPR014724">
    <property type="entry name" value="RNA_pol_RPB2_OB-fold"/>
</dbReference>
<dbReference type="Pfam" id="PF04566">
    <property type="entry name" value="RNA_pol_Rpb2_4"/>
    <property type="match status" value="1"/>
</dbReference>
<dbReference type="InterPro" id="IPR007646">
    <property type="entry name" value="RNA_pol_Rpb2_4"/>
</dbReference>
<feature type="domain" description="RNA polymerase Rpb2" evidence="15">
    <location>
        <begin position="551"/>
        <end position="611"/>
    </location>
</feature>
<keyword evidence="2 10" id="KW-0240">DNA-directed RNA polymerase</keyword>
<gene>
    <name evidence="18" type="ORF">CSSPJE1EN1_LOCUS2443</name>
</gene>
<feature type="domain" description="DNA-directed RNA polymerase subunit 2 hybrid-binding" evidence="11">
    <location>
        <begin position="793"/>
        <end position="1157"/>
    </location>
</feature>
<dbReference type="Gene3D" id="2.40.50.150">
    <property type="match status" value="1"/>
</dbReference>
<evidence type="ECO:0000259" key="17">
    <source>
        <dbReference type="Pfam" id="PF04567"/>
    </source>
</evidence>
<evidence type="ECO:0000256" key="2">
    <source>
        <dbReference type="ARBA" id="ARBA00022478"/>
    </source>
</evidence>
<evidence type="ECO:0000256" key="10">
    <source>
        <dbReference type="RuleBase" id="RU363031"/>
    </source>
</evidence>
<evidence type="ECO:0000259" key="16">
    <source>
        <dbReference type="Pfam" id="PF04566"/>
    </source>
</evidence>
<dbReference type="PROSITE" id="PS01166">
    <property type="entry name" value="RNA_POL_BETA"/>
    <property type="match status" value="1"/>
</dbReference>
<organism evidence="18 19">
    <name type="scientific">Sphagnum jensenii</name>
    <dbReference type="NCBI Taxonomy" id="128206"/>
    <lineage>
        <taxon>Eukaryota</taxon>
        <taxon>Viridiplantae</taxon>
        <taxon>Streptophyta</taxon>
        <taxon>Embryophyta</taxon>
        <taxon>Bryophyta</taxon>
        <taxon>Sphagnophytina</taxon>
        <taxon>Sphagnopsida</taxon>
        <taxon>Sphagnales</taxon>
        <taxon>Sphagnaceae</taxon>
        <taxon>Sphagnum</taxon>
    </lineage>
</organism>
<dbReference type="Gene3D" id="3.90.1110.10">
    <property type="entry name" value="RNA polymerase Rpb2, domain 2"/>
    <property type="match status" value="1"/>
</dbReference>
<name>A0ABP0VV91_9BRYO</name>
<dbReference type="InterPro" id="IPR007647">
    <property type="entry name" value="RNA_pol_Rpb2_5"/>
</dbReference>
<comment type="catalytic activity">
    <reaction evidence="8 10">
        <text>RNA(n) + a ribonucleoside 5'-triphosphate = RNA(n+1) + diphosphate</text>
        <dbReference type="Rhea" id="RHEA:21248"/>
        <dbReference type="Rhea" id="RHEA-COMP:14527"/>
        <dbReference type="Rhea" id="RHEA-COMP:17342"/>
        <dbReference type="ChEBI" id="CHEBI:33019"/>
        <dbReference type="ChEBI" id="CHEBI:61557"/>
        <dbReference type="ChEBI" id="CHEBI:140395"/>
        <dbReference type="EC" id="2.7.7.6"/>
    </reaction>
</comment>
<feature type="domain" description="RNA polymerase Rpb2" evidence="12">
    <location>
        <begin position="1160"/>
        <end position="1249"/>
    </location>
</feature>
<feature type="domain" description="RNA polymerase Rpb2" evidence="16">
    <location>
        <begin position="649"/>
        <end position="710"/>
    </location>
</feature>
<dbReference type="InterPro" id="IPR007644">
    <property type="entry name" value="RNA_pol_bsu_protrusion"/>
</dbReference>
<feature type="domain" description="RNA polymerase Rpb2" evidence="17">
    <location>
        <begin position="737"/>
        <end position="784"/>
    </location>
</feature>
<dbReference type="SUPFAM" id="SSF64484">
    <property type="entry name" value="beta and beta-prime subunits of DNA dependent RNA-polymerase"/>
    <property type="match status" value="1"/>
</dbReference>
<sequence length="1253" mass="140082">MDVSESPPPPPQYCELPSLEDVSVASLSVTENDGEPTEMEIEAAASFVPPMVAAAAAASSVKTEFTGDDLPEAAVKGNSKELSAEEEEEARWTVAKIFFQNRSLVEHQLRSFNEFLEDGLQAMVNDAPPFEVSPDHNPAAIRIEGLPRQARISYGNVSVGKPTCSATEDKKDVVDLYPREARLRNLTYSAPINLDMNLKVYVLKSSSKRQGKEEVVLQDIHENVCIGRMPIMVKSRFCHLHDLTDAVSASKGDCAFDIGGYFIIKGSEKVLIAQEERINQKIQVGFSQKTNTWMAICAPPFKGFLDYRSKPTVKLVRAAKIGPPLLNVSVAKVLEPLPIAIVMRAFGVCSDKDLMQRVSYIEDDTQLMELVRHSILEADACMVKFLSKQAVVTGSATELVRNQKQALAYIGANVRDNVEPLESAGRKVLEYFLSHIGGGYTRKAFFLGYMVNQVLLAFLGRRPEDEKDHYMNKRLDLAGQLLQHQMRKVMFHFQHDTQKRVQKHLGKEEVLGPIKSLINDSIVTKGLQGAFTLGNWNTGAGLKNSGVVGDLKRMNPMATISQMRQTRVNLPPRSRPSDAARHPNFSYWGRICPIQTTDGTECGLVKHLSLTGIVSSDMPTDMVMCVLSEHSMENLEETNPASLQYKDKVFVNGTWVGVMIDPEKAVNELREIRRSHHLHSEVEVVRDPVRREVFIYTDGGRILRPLLLVQNQRLVLSRQHLKKLKVMMRLHGAGACWTYLLKEGVVELLGIEEEEKVMVATNGQDLEKAREYAHAPVYTHSEIDSSFLLGLGAVMIPFLQHNQALRNLHQSEKHCRQAIGYYCTNLWSRADSSAHHLFYPQKPLVTTRAAACLQKPELMNGQVAIVAIQSFAYNQEDSIVMNQASIDRGLFRSAHYKIHRGEERKNVDEHFSKPSTSDHKGWTHAWSGLDYKACLDKVDDDGFPCVGENLTKGNIVIGKLTAEQGRPKLSNTSTHLKLHQKGHVDQVLLANEEDGHRISKVRLRFTRAPQAGDKFSSLHGQKGVIGAVFPQEDLPYTRQGIVPDIIINPHALPSRQTFGQIMECLLGKVVATSGKPCFATRAETPQRVNELLFQYHYGRGGAEYMCNGTTGMPLEALITMGPTFYQRLDHMVEDKIKFRGIGGSINPLTHQPVRDRNSLGGVKFGEMERDCMLGHGASSTLRERYFLLSDPYKMNICSACRRPATMDASRTPKCHFCKNGKHIVQIQIPYACKLLWQELLSMGISVYMDTKLC</sequence>
<dbReference type="Pfam" id="PF04560">
    <property type="entry name" value="RNA_pol_Rpb2_7"/>
    <property type="match status" value="1"/>
</dbReference>
<proteinExistence type="inferred from homology"/>
<evidence type="ECO:0000313" key="18">
    <source>
        <dbReference type="EMBL" id="CAK9256965.1"/>
    </source>
</evidence>
<keyword evidence="19" id="KW-1185">Reference proteome</keyword>
<dbReference type="InterPro" id="IPR007120">
    <property type="entry name" value="DNA-dir_RNAP_su2_dom"/>
</dbReference>
<dbReference type="CDD" id="cd00653">
    <property type="entry name" value="RNA_pol_B_RPB2"/>
    <property type="match status" value="1"/>
</dbReference>
<dbReference type="Gene3D" id="3.90.1100.10">
    <property type="match status" value="1"/>
</dbReference>
<evidence type="ECO:0000259" key="12">
    <source>
        <dbReference type="Pfam" id="PF04560"/>
    </source>
</evidence>
<dbReference type="Gene3D" id="3.90.1800.10">
    <property type="entry name" value="RNA polymerase alpha subunit dimerisation domain"/>
    <property type="match status" value="1"/>
</dbReference>
<evidence type="ECO:0000259" key="15">
    <source>
        <dbReference type="Pfam" id="PF04565"/>
    </source>
</evidence>
<evidence type="ECO:0000256" key="8">
    <source>
        <dbReference type="ARBA" id="ARBA00048552"/>
    </source>
</evidence>
<dbReference type="InterPro" id="IPR007642">
    <property type="entry name" value="RNA_pol_Rpb2_2"/>
</dbReference>
<comment type="similarity">
    <text evidence="1 9">Belongs to the RNA polymerase beta chain family.</text>
</comment>
<dbReference type="Proteomes" id="UP001497444">
    <property type="component" value="Chromosome 10"/>
</dbReference>
<keyword evidence="4 10" id="KW-0548">Nucleotidyltransferase</keyword>
<keyword evidence="5" id="KW-0479">Metal-binding</keyword>
<evidence type="ECO:0000313" key="19">
    <source>
        <dbReference type="Proteomes" id="UP001497444"/>
    </source>
</evidence>
<feature type="domain" description="RNA polymerase beta subunit protrusion" evidence="14">
    <location>
        <begin position="104"/>
        <end position="510"/>
    </location>
</feature>
<evidence type="ECO:0000256" key="6">
    <source>
        <dbReference type="ARBA" id="ARBA00022833"/>
    </source>
</evidence>
<dbReference type="EMBL" id="OZ020105">
    <property type="protein sequence ID" value="CAK9256965.1"/>
    <property type="molecule type" value="Genomic_DNA"/>
</dbReference>
<dbReference type="PANTHER" id="PTHR20856">
    <property type="entry name" value="DNA-DIRECTED RNA POLYMERASE I SUBUNIT 2"/>
    <property type="match status" value="1"/>
</dbReference>
<dbReference type="InterPro" id="IPR015712">
    <property type="entry name" value="DNA-dir_RNA_pol_su2"/>
</dbReference>
<accession>A0ABP0VV91</accession>
<dbReference type="Pfam" id="PF04563">
    <property type="entry name" value="RNA_pol_Rpb2_1"/>
    <property type="match status" value="1"/>
</dbReference>
<evidence type="ECO:0000256" key="9">
    <source>
        <dbReference type="RuleBase" id="RU000434"/>
    </source>
</evidence>
<dbReference type="Pfam" id="PF04565">
    <property type="entry name" value="RNA_pol_Rpb2_3"/>
    <property type="match status" value="1"/>
</dbReference>
<dbReference type="Pfam" id="PF00562">
    <property type="entry name" value="RNA_pol_Rpb2_6"/>
    <property type="match status" value="1"/>
</dbReference>
<keyword evidence="6" id="KW-0862">Zinc</keyword>
<evidence type="ECO:0000259" key="14">
    <source>
        <dbReference type="Pfam" id="PF04563"/>
    </source>
</evidence>
<feature type="domain" description="RNA polymerase Rpb2" evidence="13">
    <location>
        <begin position="400"/>
        <end position="476"/>
    </location>
</feature>
<dbReference type="InterPro" id="IPR007645">
    <property type="entry name" value="RNA_pol_Rpb2_3"/>
</dbReference>
<dbReference type="EC" id="2.7.7.6" evidence="10"/>
<protein>
    <recommendedName>
        <fullName evidence="10">DNA-directed RNA polymerase subunit beta</fullName>
        <ecNumber evidence="10">2.7.7.6</ecNumber>
    </recommendedName>
</protein>
<keyword evidence="7 10" id="KW-0804">Transcription</keyword>
<dbReference type="InterPro" id="IPR037033">
    <property type="entry name" value="DNA-dir_RNAP_su2_hyb_sf"/>
</dbReference>